<organism evidence="4">
    <name type="scientific">Soboliphyme baturini</name>
    <dbReference type="NCBI Taxonomy" id="241478"/>
    <lineage>
        <taxon>Eukaryota</taxon>
        <taxon>Metazoa</taxon>
        <taxon>Ecdysozoa</taxon>
        <taxon>Nematoda</taxon>
        <taxon>Enoplea</taxon>
        <taxon>Dorylaimia</taxon>
        <taxon>Dioctophymatida</taxon>
        <taxon>Dioctophymatoidea</taxon>
        <taxon>Soboliphymatidae</taxon>
        <taxon>Soboliphyme</taxon>
    </lineage>
</organism>
<sequence length="185" mass="19955">MQPRTAVGGHGRRPGFDSHSKRNKRAYLGGEPDYSSVPPRPAGRSVGWSVCRASNGGQRRSAIFVSWLEALHYGSGRSGTCSATSLSDHRLMRRTTNAADRTADQSNPPAIPPLPQQSPQTRPQPWPSNSRSVNSVYAERAAKLCLSKKLHHAHAPVAAEGRLAAIRSHARPPTGQSQQSSQTHA</sequence>
<evidence type="ECO:0000256" key="1">
    <source>
        <dbReference type="SAM" id="MobiDB-lite"/>
    </source>
</evidence>
<protein>
    <submittedName>
        <fullName evidence="2 4">Uncharacterized protein</fullName>
    </submittedName>
</protein>
<feature type="region of interest" description="Disordered" evidence="1">
    <location>
        <begin position="161"/>
        <end position="185"/>
    </location>
</feature>
<reference evidence="2 3" key="2">
    <citation type="submission" date="2018-11" db="EMBL/GenBank/DDBJ databases">
        <authorList>
            <consortium name="Pathogen Informatics"/>
        </authorList>
    </citation>
    <scope>NUCLEOTIDE SEQUENCE [LARGE SCALE GENOMIC DNA]</scope>
</reference>
<dbReference type="EMBL" id="UZAM01009701">
    <property type="protein sequence ID" value="VDP09885.1"/>
    <property type="molecule type" value="Genomic_DNA"/>
</dbReference>
<accession>A0A183IRY2</accession>
<reference evidence="4" key="1">
    <citation type="submission" date="2016-06" db="UniProtKB">
        <authorList>
            <consortium name="WormBaseParasite"/>
        </authorList>
    </citation>
    <scope>IDENTIFICATION</scope>
</reference>
<feature type="region of interest" description="Disordered" evidence="1">
    <location>
        <begin position="95"/>
        <end position="133"/>
    </location>
</feature>
<feature type="compositionally biased region" description="Low complexity" evidence="1">
    <location>
        <begin position="176"/>
        <end position="185"/>
    </location>
</feature>
<dbReference type="WBParaSite" id="SBAD_0000662601-mRNA-1">
    <property type="protein sequence ID" value="SBAD_0000662601-mRNA-1"/>
    <property type="gene ID" value="SBAD_0000662601"/>
</dbReference>
<dbReference type="AlphaFoldDB" id="A0A183IRY2"/>
<evidence type="ECO:0000313" key="3">
    <source>
        <dbReference type="Proteomes" id="UP000270296"/>
    </source>
</evidence>
<evidence type="ECO:0000313" key="4">
    <source>
        <dbReference type="WBParaSite" id="SBAD_0000662601-mRNA-1"/>
    </source>
</evidence>
<keyword evidence="3" id="KW-1185">Reference proteome</keyword>
<feature type="region of interest" description="Disordered" evidence="1">
    <location>
        <begin position="1"/>
        <end position="52"/>
    </location>
</feature>
<proteinExistence type="predicted"/>
<gene>
    <name evidence="2" type="ORF">SBAD_LOCUS6379</name>
</gene>
<feature type="compositionally biased region" description="Pro residues" evidence="1">
    <location>
        <begin position="109"/>
        <end position="126"/>
    </location>
</feature>
<name>A0A183IRY2_9BILA</name>
<evidence type="ECO:0000313" key="2">
    <source>
        <dbReference type="EMBL" id="VDP09885.1"/>
    </source>
</evidence>
<dbReference type="Proteomes" id="UP000270296">
    <property type="component" value="Unassembled WGS sequence"/>
</dbReference>